<keyword evidence="3" id="KW-1185">Reference proteome</keyword>
<dbReference type="OrthoDB" id="199574at2759"/>
<comment type="caution">
    <text evidence="2">The sequence shown here is derived from an EMBL/GenBank/DDBJ whole genome shotgun (WGS) entry which is preliminary data.</text>
</comment>
<feature type="compositionally biased region" description="Polar residues" evidence="1">
    <location>
        <begin position="25"/>
        <end position="41"/>
    </location>
</feature>
<gene>
    <name evidence="2" type="ORF">KIPB_007542</name>
</gene>
<feature type="region of interest" description="Disordered" evidence="1">
    <location>
        <begin position="1"/>
        <end position="79"/>
    </location>
</feature>
<protein>
    <submittedName>
        <fullName evidence="2">SAC3/GANP/THP3 protein</fullName>
    </submittedName>
</protein>
<evidence type="ECO:0000313" key="3">
    <source>
        <dbReference type="Proteomes" id="UP000265618"/>
    </source>
</evidence>
<dbReference type="EMBL" id="BDIP01002150">
    <property type="protein sequence ID" value="GIQ85811.1"/>
    <property type="molecule type" value="Genomic_DNA"/>
</dbReference>
<sequence>KEPRHPPRLDTVCGPALTHSPYPYSHTSISDVLATNHTTTTDRPRGHKARPLPPSASPQHRAKARAGSGGKGRARGDGDLLMSTTHGGEIGYDSRHQTALVGTSTDLDRVHMRSTDLLRPDEVRPEAVLRASFAQLKSQISARTTAIAPHFPTKDTPNPQLDPAYIRARDRLRAIRVDIRVQSIANGFALEVHCFHMVIAARAGDLPEMCQLYATISDLFSALSGKVAPWRWAAMACLRSLAAVVLNTPEQVLATKYGRYTARLMALMAADMPVLPGPPGPMVREIQPLFSHICERRRERRAETLQLLVNPRLRDTLGQRLCDELVYAAPATWHNP</sequence>
<accession>A0A9K3GKN0</accession>
<evidence type="ECO:0000256" key="1">
    <source>
        <dbReference type="SAM" id="MobiDB-lite"/>
    </source>
</evidence>
<dbReference type="GO" id="GO:0005634">
    <property type="term" value="C:nucleus"/>
    <property type="evidence" value="ECO:0007669"/>
    <property type="project" value="TreeGrafter"/>
</dbReference>
<name>A0A9K3GKN0_9EUKA</name>
<proteinExistence type="predicted"/>
<feature type="non-terminal residue" evidence="2">
    <location>
        <position position="1"/>
    </location>
</feature>
<dbReference type="AlphaFoldDB" id="A0A9K3GKN0"/>
<dbReference type="PANTHER" id="PTHR12436">
    <property type="entry name" value="80 KDA MCM3-ASSOCIATED PROTEIN"/>
    <property type="match status" value="1"/>
</dbReference>
<dbReference type="PANTHER" id="PTHR12436:SF4">
    <property type="entry name" value="LEUKOCYTE RECEPTOR CLUSTER MEMBER 8"/>
    <property type="match status" value="1"/>
</dbReference>
<organism evidence="2 3">
    <name type="scientific">Kipferlia bialata</name>
    <dbReference type="NCBI Taxonomy" id="797122"/>
    <lineage>
        <taxon>Eukaryota</taxon>
        <taxon>Metamonada</taxon>
        <taxon>Carpediemonas-like organisms</taxon>
        <taxon>Kipferlia</taxon>
    </lineage>
</organism>
<reference evidence="2 3" key="1">
    <citation type="journal article" date="2018" name="PLoS ONE">
        <title>The draft genome of Kipferlia bialata reveals reductive genome evolution in fornicate parasites.</title>
        <authorList>
            <person name="Tanifuji G."/>
            <person name="Takabayashi S."/>
            <person name="Kume K."/>
            <person name="Takagi M."/>
            <person name="Nakayama T."/>
            <person name="Kamikawa R."/>
            <person name="Inagaki Y."/>
            <person name="Hashimoto T."/>
        </authorList>
    </citation>
    <scope>NUCLEOTIDE SEQUENCE [LARGE SCALE GENOMIC DNA]</scope>
    <source>
        <strain evidence="2">NY0173</strain>
    </source>
</reference>
<evidence type="ECO:0000313" key="2">
    <source>
        <dbReference type="EMBL" id="GIQ85811.1"/>
    </source>
</evidence>
<dbReference type="Gene3D" id="1.25.40.990">
    <property type="match status" value="1"/>
</dbReference>
<dbReference type="Proteomes" id="UP000265618">
    <property type="component" value="Unassembled WGS sequence"/>
</dbReference>
<dbReference type="InterPro" id="IPR045107">
    <property type="entry name" value="SAC3/GANP/THP3"/>
</dbReference>